<sequence>MIGCPFLQCECSSKYLLTLVMCTVLSLYQTLMYSKLQMAGQFTRSRRLETQQQEQSRARWTTSLTKILATLMVDQVHKGNKHNNLFNKKAWKYICDEFYSKTGLKWDKEQLKNRYSVLRRQYSIVKSILDQSDFSWDESTGSITANDEIWAEYIKRLQKHPDAETVKTGGCPIFKELCTIFSEPATNGKHEYVAASEGEHTSVTPCLEPLNTHHEESSSESQDEEEANDPQTVQPTTPTGISKRKRGRKGIDEAIADAIFEMASASKMRAAAIEQQIARFSMADCIRDLDLMEGVDQHLYFAAVDLFNKPNAREIFLSLKKDKRLTWLRGKCSVASNLSCAE</sequence>
<evidence type="ECO:0000313" key="3">
    <source>
        <dbReference type="EMBL" id="KAG2376201.1"/>
    </source>
</evidence>
<protein>
    <recommendedName>
        <fullName evidence="2">Myb/SANT-like domain-containing protein</fullName>
    </recommendedName>
</protein>
<dbReference type="PANTHER" id="PTHR47584">
    <property type="match status" value="1"/>
</dbReference>
<organism evidence="3 4">
    <name type="scientific">Phaseolus angularis</name>
    <name type="common">Azuki bean</name>
    <name type="synonym">Vigna angularis</name>
    <dbReference type="NCBI Taxonomy" id="3914"/>
    <lineage>
        <taxon>Eukaryota</taxon>
        <taxon>Viridiplantae</taxon>
        <taxon>Streptophyta</taxon>
        <taxon>Embryophyta</taxon>
        <taxon>Tracheophyta</taxon>
        <taxon>Spermatophyta</taxon>
        <taxon>Magnoliopsida</taxon>
        <taxon>eudicotyledons</taxon>
        <taxon>Gunneridae</taxon>
        <taxon>Pentapetalae</taxon>
        <taxon>rosids</taxon>
        <taxon>fabids</taxon>
        <taxon>Fabales</taxon>
        <taxon>Fabaceae</taxon>
        <taxon>Papilionoideae</taxon>
        <taxon>50 kb inversion clade</taxon>
        <taxon>NPAAA clade</taxon>
        <taxon>indigoferoid/millettioid clade</taxon>
        <taxon>Phaseoleae</taxon>
        <taxon>Vigna</taxon>
    </lineage>
</organism>
<evidence type="ECO:0000313" key="4">
    <source>
        <dbReference type="Proteomes" id="UP000743370"/>
    </source>
</evidence>
<feature type="region of interest" description="Disordered" evidence="1">
    <location>
        <begin position="203"/>
        <end position="248"/>
    </location>
</feature>
<evidence type="ECO:0000259" key="2">
    <source>
        <dbReference type="Pfam" id="PF12776"/>
    </source>
</evidence>
<dbReference type="InterPro" id="IPR024752">
    <property type="entry name" value="Myb/SANT-like_dom"/>
</dbReference>
<proteinExistence type="predicted"/>
<dbReference type="Pfam" id="PF12776">
    <property type="entry name" value="Myb_DNA-bind_3"/>
    <property type="match status" value="1"/>
</dbReference>
<dbReference type="Proteomes" id="UP000743370">
    <property type="component" value="Unassembled WGS sequence"/>
</dbReference>
<dbReference type="OrthoDB" id="76215at2759"/>
<dbReference type="InterPro" id="IPR045026">
    <property type="entry name" value="LIMYB"/>
</dbReference>
<dbReference type="PANTHER" id="PTHR47584:SF9">
    <property type="entry name" value="L10-INTERACTING MYB DOMAIN-CONTAINING PROTEIN-LIKE"/>
    <property type="match status" value="1"/>
</dbReference>
<accession>A0A8T0JJT5</accession>
<reference evidence="3 4" key="1">
    <citation type="submission" date="2020-05" db="EMBL/GenBank/DDBJ databases">
        <title>Vigna angularis (adzuki bean) Var. LongXiaoDou No. 4 denovo assembly.</title>
        <authorList>
            <person name="Xiang H."/>
        </authorList>
    </citation>
    <scope>NUCLEOTIDE SEQUENCE [LARGE SCALE GENOMIC DNA]</scope>
    <source>
        <tissue evidence="3">Leaf</tissue>
    </source>
</reference>
<name>A0A8T0JJT5_PHAAN</name>
<gene>
    <name evidence="3" type="ORF">HKW66_Vig0156450</name>
</gene>
<dbReference type="KEGG" id="var:108321282"/>
<dbReference type="EMBL" id="JABFOF010000010">
    <property type="protein sequence ID" value="KAG2376201.1"/>
    <property type="molecule type" value="Genomic_DNA"/>
</dbReference>
<feature type="compositionally biased region" description="Polar residues" evidence="1">
    <location>
        <begin position="229"/>
        <end position="240"/>
    </location>
</feature>
<dbReference type="AlphaFoldDB" id="A0A8T0JJT5"/>
<comment type="caution">
    <text evidence="3">The sequence shown here is derived from an EMBL/GenBank/DDBJ whole genome shotgun (WGS) entry which is preliminary data.</text>
</comment>
<feature type="domain" description="Myb/SANT-like" evidence="2">
    <location>
        <begin position="59"/>
        <end position="153"/>
    </location>
</feature>
<evidence type="ECO:0000256" key="1">
    <source>
        <dbReference type="SAM" id="MobiDB-lite"/>
    </source>
</evidence>